<evidence type="ECO:0000259" key="1">
    <source>
        <dbReference type="PROSITE" id="PS51707"/>
    </source>
</evidence>
<reference evidence="2 3" key="1">
    <citation type="submission" date="2021-06" db="EMBL/GenBank/DDBJ databases">
        <title>Bacillus sp. RD4P76, an endophyte from a halophyte.</title>
        <authorList>
            <person name="Sun J.-Q."/>
        </authorList>
    </citation>
    <scope>NUCLEOTIDE SEQUENCE [LARGE SCALE GENOMIC DNA]</scope>
    <source>
        <strain evidence="2 3">CGMCC 1.15917</strain>
    </source>
</reference>
<dbReference type="Pfam" id="PF01928">
    <property type="entry name" value="CYTH"/>
    <property type="match status" value="1"/>
</dbReference>
<gene>
    <name evidence="2" type="ORF">KS419_16250</name>
</gene>
<protein>
    <submittedName>
        <fullName evidence="2">CYTH domain-containing protein</fullName>
    </submittedName>
</protein>
<dbReference type="RefSeq" id="WP_217067442.1">
    <property type="nucleotide sequence ID" value="NZ_JAHQCS010000131.1"/>
</dbReference>
<accession>A0ABS6JHX6</accession>
<dbReference type="CDD" id="cd07762">
    <property type="entry name" value="CYTH-like_Pase_1"/>
    <property type="match status" value="1"/>
</dbReference>
<evidence type="ECO:0000313" key="2">
    <source>
        <dbReference type="EMBL" id="MBU9713284.1"/>
    </source>
</evidence>
<dbReference type="SMART" id="SM01118">
    <property type="entry name" value="CYTH"/>
    <property type="match status" value="1"/>
</dbReference>
<dbReference type="EMBL" id="JAHQCS010000131">
    <property type="protein sequence ID" value="MBU9713284.1"/>
    <property type="molecule type" value="Genomic_DNA"/>
</dbReference>
<dbReference type="InterPro" id="IPR023577">
    <property type="entry name" value="CYTH_domain"/>
</dbReference>
<dbReference type="PROSITE" id="PS51707">
    <property type="entry name" value="CYTH"/>
    <property type="match status" value="1"/>
</dbReference>
<keyword evidence="3" id="KW-1185">Reference proteome</keyword>
<organism evidence="2 3">
    <name type="scientific">Evansella tamaricis</name>
    <dbReference type="NCBI Taxonomy" id="2069301"/>
    <lineage>
        <taxon>Bacteria</taxon>
        <taxon>Bacillati</taxon>
        <taxon>Bacillota</taxon>
        <taxon>Bacilli</taxon>
        <taxon>Bacillales</taxon>
        <taxon>Bacillaceae</taxon>
        <taxon>Evansella</taxon>
    </lineage>
</organism>
<evidence type="ECO:0000313" key="3">
    <source>
        <dbReference type="Proteomes" id="UP000784880"/>
    </source>
</evidence>
<dbReference type="InterPro" id="IPR009195">
    <property type="entry name" value="Uncharacterised_YjbK"/>
</dbReference>
<dbReference type="Proteomes" id="UP000784880">
    <property type="component" value="Unassembled WGS sequence"/>
</dbReference>
<name>A0ABS6JHX6_9BACI</name>
<feature type="domain" description="CYTH" evidence="1">
    <location>
        <begin position="4"/>
        <end position="193"/>
    </location>
</feature>
<sequence length="197" mass="23254">MNQEVEIEFKNLLISDEYYGLLNHFNIKQNDFKVQTNYYFDTLQMELKQNKSALRIRKKNDEYTITLKEPHPEGLLETHQNCSRTEFKQAVTKGILPSGDILIQIENLLQKNTPSFVFLGELTTERAELSLPEGLLVLDKSSYFDVVDYEVEFECKERVAGELAFQNLLSEFRIPFRKTPNKIKRFFEEKNKIHKHK</sequence>
<proteinExistence type="predicted"/>
<dbReference type="PIRSF" id="PIRSF012526">
    <property type="entry name" value="CYTH_UCP012526"/>
    <property type="match status" value="1"/>
</dbReference>
<comment type="caution">
    <text evidence="2">The sequence shown here is derived from an EMBL/GenBank/DDBJ whole genome shotgun (WGS) entry which is preliminary data.</text>
</comment>